<dbReference type="AlphaFoldDB" id="A0A364VCI5"/>
<dbReference type="OrthoDB" id="9810570at2"/>
<dbReference type="InterPro" id="IPR029063">
    <property type="entry name" value="SAM-dependent_MTases_sf"/>
</dbReference>
<dbReference type="EMBL" id="PHQP01000020">
    <property type="protein sequence ID" value="RAV34318.1"/>
    <property type="molecule type" value="Genomic_DNA"/>
</dbReference>
<protein>
    <submittedName>
        <fullName evidence="2">SAM-dependent methyltransferase</fullName>
    </submittedName>
</protein>
<keyword evidence="2" id="KW-0808">Transferase</keyword>
<dbReference type="Pfam" id="PF18096">
    <property type="entry name" value="Thump_like"/>
    <property type="match status" value="1"/>
</dbReference>
<evidence type="ECO:0000259" key="1">
    <source>
        <dbReference type="Pfam" id="PF18096"/>
    </source>
</evidence>
<dbReference type="InterPro" id="IPR041497">
    <property type="entry name" value="Thump-like"/>
</dbReference>
<dbReference type="Gene3D" id="3.40.50.150">
    <property type="entry name" value="Vaccinia Virus protein VP39"/>
    <property type="match status" value="1"/>
</dbReference>
<gene>
    <name evidence="2" type="ORF">CWC39_03895</name>
</gene>
<evidence type="ECO:0000313" key="3">
    <source>
        <dbReference type="Proteomes" id="UP000251047"/>
    </source>
</evidence>
<organism evidence="2 3">
    <name type="scientific">Corynebacterium heidelbergense</name>
    <dbReference type="NCBI Taxonomy" id="2055947"/>
    <lineage>
        <taxon>Bacteria</taxon>
        <taxon>Bacillati</taxon>
        <taxon>Actinomycetota</taxon>
        <taxon>Actinomycetes</taxon>
        <taxon>Mycobacteriales</taxon>
        <taxon>Corynebacteriaceae</taxon>
        <taxon>Corynebacterium</taxon>
    </lineage>
</organism>
<dbReference type="Proteomes" id="UP000251047">
    <property type="component" value="Unassembled WGS sequence"/>
</dbReference>
<comment type="caution">
    <text evidence="2">The sequence shown here is derived from an EMBL/GenBank/DDBJ whole genome shotgun (WGS) entry which is preliminary data.</text>
</comment>
<sequence>MVSFSAEELSFLTSASGAQALQRVQDRQRAGELQFSGSNSLASVATLRQEYGQMGRAIVELLRAREVLGRKMPAPMAQAWLADQSAAEQATPWAVAEFRAAHLHRVGVRTMADVTCSVGTELAAGQAAVPDVVGSDVDDVRLRMARVNVPGVPVARADATCPVWDVDAVVADPGRRNSSGRVSRVENLQPPLPDLVGPWRQRGVELAVKCAPGLDFTQVQAWAGQIDVVSVDGAVKEACVYTPGLCAPGLGGTAPAGSPVRRAVVLGQRPVLLTSQDEQIEPEDRGPGEHGRFIVDPDGAIVRAGLVRHYAARHGLWQLDPRIAYLTGPRVPEGHRGFEVHEWVPMKKLKAALKARQAGAVEILVRGVDVNPDQLRKSLKLRGTQPWSVVLTRVGKSAVAYLCQPVTG</sequence>
<accession>A0A364VCI5</accession>
<dbReference type="SUPFAM" id="SSF53335">
    <property type="entry name" value="S-adenosyl-L-methionine-dependent methyltransferases"/>
    <property type="match status" value="1"/>
</dbReference>
<keyword evidence="2" id="KW-0489">Methyltransferase</keyword>
<name>A0A364VCI5_9CORY</name>
<feature type="domain" description="THUMP-like" evidence="1">
    <location>
        <begin position="336"/>
        <end position="405"/>
    </location>
</feature>
<dbReference type="GO" id="GO:0032259">
    <property type="term" value="P:methylation"/>
    <property type="evidence" value="ECO:0007669"/>
    <property type="project" value="UniProtKB-KW"/>
</dbReference>
<evidence type="ECO:0000313" key="2">
    <source>
        <dbReference type="EMBL" id="RAV34318.1"/>
    </source>
</evidence>
<dbReference type="GO" id="GO:0008168">
    <property type="term" value="F:methyltransferase activity"/>
    <property type="evidence" value="ECO:0007669"/>
    <property type="project" value="UniProtKB-KW"/>
</dbReference>
<reference evidence="2 3" key="1">
    <citation type="journal article" date="2018" name="Syst. Appl. Microbiol.">
        <title>Corynebacterium heidelbergense sp. nov., isolated from the preen glands of Egyptian geese (Alopochen aegyptiacus).</title>
        <authorList>
            <person name="Braun M.S."/>
            <person name="Wang E."/>
            <person name="Zimmermann S."/>
            <person name="Wink M."/>
        </authorList>
    </citation>
    <scope>NUCLEOTIDE SEQUENCE [LARGE SCALE GENOMIC DNA]</scope>
    <source>
        <strain evidence="2 3">DSM 104638</strain>
    </source>
</reference>
<proteinExistence type="predicted"/>